<evidence type="ECO:0000256" key="3">
    <source>
        <dbReference type="ARBA" id="ARBA00023239"/>
    </source>
</evidence>
<dbReference type="KEGG" id="rsn:RSPO_c02408"/>
<name>F6G3D6_RALS8</name>
<dbReference type="InterPro" id="IPR050147">
    <property type="entry name" value="Ser/Thr_Dehydratase"/>
</dbReference>
<evidence type="ECO:0000313" key="5">
    <source>
        <dbReference type="EMBL" id="AEG69704.1"/>
    </source>
</evidence>
<dbReference type="GO" id="GO:0003941">
    <property type="term" value="F:L-serine ammonia-lyase activity"/>
    <property type="evidence" value="ECO:0007669"/>
    <property type="project" value="TreeGrafter"/>
</dbReference>
<gene>
    <name evidence="5" type="primary">tdcB</name>
    <name evidence="5" type="ordered locus">RSPO_c02408</name>
</gene>
<dbReference type="GO" id="GO:0009097">
    <property type="term" value="P:isoleucine biosynthetic process"/>
    <property type="evidence" value="ECO:0007669"/>
    <property type="project" value="TreeGrafter"/>
</dbReference>
<dbReference type="SUPFAM" id="SSF53686">
    <property type="entry name" value="Tryptophan synthase beta subunit-like PLP-dependent enzymes"/>
    <property type="match status" value="1"/>
</dbReference>
<dbReference type="PATRIC" id="fig|1031711.3.peg.2352"/>
<dbReference type="CDD" id="cd01562">
    <property type="entry name" value="Thr-dehyd"/>
    <property type="match status" value="1"/>
</dbReference>
<dbReference type="Pfam" id="PF00291">
    <property type="entry name" value="PALP"/>
    <property type="match status" value="1"/>
</dbReference>
<dbReference type="GO" id="GO:0004794">
    <property type="term" value="F:threonine deaminase activity"/>
    <property type="evidence" value="ECO:0007669"/>
    <property type="project" value="TreeGrafter"/>
</dbReference>
<dbReference type="EMBL" id="CP002819">
    <property type="protein sequence ID" value="AEG69704.1"/>
    <property type="molecule type" value="Genomic_DNA"/>
</dbReference>
<dbReference type="GO" id="GO:0006565">
    <property type="term" value="P:L-serine catabolic process"/>
    <property type="evidence" value="ECO:0007669"/>
    <property type="project" value="TreeGrafter"/>
</dbReference>
<evidence type="ECO:0000259" key="4">
    <source>
        <dbReference type="Pfam" id="PF00291"/>
    </source>
</evidence>
<dbReference type="InterPro" id="IPR036052">
    <property type="entry name" value="TrpB-like_PALP_sf"/>
</dbReference>
<protein>
    <submittedName>
        <fullName evidence="5">Threonine dehydratase</fullName>
    </submittedName>
</protein>
<dbReference type="InterPro" id="IPR001926">
    <property type="entry name" value="TrpB-like_PALP"/>
</dbReference>
<organism evidence="5 6">
    <name type="scientific">Ralstonia solanacearum (strain Po82)</name>
    <dbReference type="NCBI Taxonomy" id="1031711"/>
    <lineage>
        <taxon>Bacteria</taxon>
        <taxon>Pseudomonadati</taxon>
        <taxon>Pseudomonadota</taxon>
        <taxon>Betaproteobacteria</taxon>
        <taxon>Burkholderiales</taxon>
        <taxon>Burkholderiaceae</taxon>
        <taxon>Ralstonia</taxon>
        <taxon>Ralstonia solanacearum species complex</taxon>
    </lineage>
</organism>
<dbReference type="eggNOG" id="COG1171">
    <property type="taxonomic scope" value="Bacteria"/>
</dbReference>
<proteinExistence type="predicted"/>
<keyword evidence="2" id="KW-0663">Pyridoxal phosphate</keyword>
<accession>F6G3D6</accession>
<dbReference type="PANTHER" id="PTHR48078">
    <property type="entry name" value="THREONINE DEHYDRATASE, MITOCHONDRIAL-RELATED"/>
    <property type="match status" value="1"/>
</dbReference>
<evidence type="ECO:0000256" key="2">
    <source>
        <dbReference type="ARBA" id="ARBA00022898"/>
    </source>
</evidence>
<comment type="cofactor">
    <cofactor evidence="1">
        <name>pyridoxal 5'-phosphate</name>
        <dbReference type="ChEBI" id="CHEBI:597326"/>
    </cofactor>
</comment>
<feature type="domain" description="Tryptophan synthase beta chain-like PALP" evidence="4">
    <location>
        <begin position="52"/>
        <end position="337"/>
    </location>
</feature>
<sequence length="356" mass="37668">MSRSAAGWEDRVIVPNRPQESAMPSIANAVSLNRAAELRRLRAAATVVNAVIPPTPQYCWPLLSQALGAAVWVKHENHTEVGAFKVRGGLNYLHALRRREPELRGVIAATRGNHGQSIALAAQKHGMSATIVVPQGNSVEKNAAMRALGAELVEAGEDFQASREAAARLAAERGLHLVPAFHEDLVAGVASYWLEFFEEAAPLDVVYVPIGMGSGICAAVAARDAFRLSTRIVGVVSAHARCYDYSFNCGAPISAPVSTQLADGLACRTPDVQALEVICAGVDEIVTVTDDEVAEAIRLYFSTTHNIAEGAAAAALAAAWQQRDQLAGLRVGLPLTGGNIDRAMLARVLAGQPIGF</sequence>
<evidence type="ECO:0000256" key="1">
    <source>
        <dbReference type="ARBA" id="ARBA00001933"/>
    </source>
</evidence>
<dbReference type="HOGENOM" id="CLU_021152_4_2_4"/>
<dbReference type="NCBIfam" id="NF004771">
    <property type="entry name" value="PRK06110.1"/>
    <property type="match status" value="1"/>
</dbReference>
<dbReference type="GO" id="GO:0006567">
    <property type="term" value="P:L-threonine catabolic process"/>
    <property type="evidence" value="ECO:0007669"/>
    <property type="project" value="TreeGrafter"/>
</dbReference>
<reference evidence="5 6" key="1">
    <citation type="journal article" date="2011" name="J. Bacteriol.">
        <title>Complete genome sequence of the plant pathogen Ralstonia solanacearum strain Po82.</title>
        <authorList>
            <person name="Xu J."/>
            <person name="Zheng H.J."/>
            <person name="Liu L."/>
            <person name="Pan Z.C."/>
            <person name="Prior P."/>
            <person name="Tang B."/>
            <person name="Xu J.S."/>
            <person name="Zhang H."/>
            <person name="Tian Q."/>
            <person name="Zhang L.Q."/>
            <person name="Feng J."/>
        </authorList>
    </citation>
    <scope>NUCLEOTIDE SEQUENCE [LARGE SCALE GENOMIC DNA]</scope>
    <source>
        <strain evidence="5 6">Po82</strain>
    </source>
</reference>
<dbReference type="Proteomes" id="UP000007953">
    <property type="component" value="Chromosome"/>
</dbReference>
<dbReference type="PANTHER" id="PTHR48078:SF7">
    <property type="entry name" value="BLL6502 PROTEIN"/>
    <property type="match status" value="1"/>
</dbReference>
<dbReference type="AlphaFoldDB" id="F6G3D6"/>
<evidence type="ECO:0000313" key="6">
    <source>
        <dbReference type="Proteomes" id="UP000007953"/>
    </source>
</evidence>
<keyword evidence="3" id="KW-0456">Lyase</keyword>
<dbReference type="Gene3D" id="3.40.50.1100">
    <property type="match status" value="2"/>
</dbReference>